<dbReference type="InterPro" id="IPR016181">
    <property type="entry name" value="Acyl_CoA_acyltransferase"/>
</dbReference>
<dbReference type="GO" id="GO:0016747">
    <property type="term" value="F:acyltransferase activity, transferring groups other than amino-acyl groups"/>
    <property type="evidence" value="ECO:0007669"/>
    <property type="project" value="InterPro"/>
</dbReference>
<evidence type="ECO:0000313" key="3">
    <source>
        <dbReference type="Proteomes" id="UP000184608"/>
    </source>
</evidence>
<dbReference type="EMBL" id="FQXZ01000010">
    <property type="protein sequence ID" value="SHH96855.1"/>
    <property type="molecule type" value="Genomic_DNA"/>
</dbReference>
<dbReference type="AlphaFoldDB" id="A0A1M5XAG1"/>
<proteinExistence type="predicted"/>
<keyword evidence="2" id="KW-0808">Transferase</keyword>
<dbReference type="Proteomes" id="UP000184608">
    <property type="component" value="Unassembled WGS sequence"/>
</dbReference>
<dbReference type="SUPFAM" id="SSF55729">
    <property type="entry name" value="Acyl-CoA N-acyltransferases (Nat)"/>
    <property type="match status" value="1"/>
</dbReference>
<organism evidence="2 3">
    <name type="scientific">Vibrio aerogenes CECT 7868</name>
    <dbReference type="NCBI Taxonomy" id="1216006"/>
    <lineage>
        <taxon>Bacteria</taxon>
        <taxon>Pseudomonadati</taxon>
        <taxon>Pseudomonadota</taxon>
        <taxon>Gammaproteobacteria</taxon>
        <taxon>Vibrionales</taxon>
        <taxon>Vibrionaceae</taxon>
        <taxon>Vibrio</taxon>
    </lineage>
</organism>
<dbReference type="CDD" id="cd04301">
    <property type="entry name" value="NAT_SF"/>
    <property type="match status" value="1"/>
</dbReference>
<reference evidence="2 3" key="1">
    <citation type="submission" date="2016-11" db="EMBL/GenBank/DDBJ databases">
        <authorList>
            <person name="Jaros S."/>
            <person name="Januszkiewicz K."/>
            <person name="Wedrychowicz H."/>
        </authorList>
    </citation>
    <scope>NUCLEOTIDE SEQUENCE [LARGE SCALE GENOMIC DNA]</scope>
    <source>
        <strain evidence="2 3">CECT 7868</strain>
    </source>
</reference>
<dbReference type="RefSeq" id="WP_245796782.1">
    <property type="nucleotide sequence ID" value="NZ_FQXZ01000010.1"/>
</dbReference>
<evidence type="ECO:0000259" key="1">
    <source>
        <dbReference type="PROSITE" id="PS51186"/>
    </source>
</evidence>
<gene>
    <name evidence="2" type="ORF">VA7868_01068</name>
</gene>
<dbReference type="PROSITE" id="PS51186">
    <property type="entry name" value="GNAT"/>
    <property type="match status" value="1"/>
</dbReference>
<keyword evidence="3" id="KW-1185">Reference proteome</keyword>
<dbReference type="InterPro" id="IPR000182">
    <property type="entry name" value="GNAT_dom"/>
</dbReference>
<dbReference type="Gene3D" id="3.40.630.30">
    <property type="match status" value="1"/>
</dbReference>
<name>A0A1M5XAG1_9VIBR</name>
<dbReference type="STRING" id="1216006.VA7868_01068"/>
<evidence type="ECO:0000313" key="2">
    <source>
        <dbReference type="EMBL" id="SHH96855.1"/>
    </source>
</evidence>
<accession>A0A1M5XAG1</accession>
<protein>
    <submittedName>
        <fullName evidence="2">Acetyltransferase</fullName>
    </submittedName>
</protein>
<feature type="domain" description="N-acetyltransferase" evidence="1">
    <location>
        <begin position="5"/>
        <end position="141"/>
    </location>
</feature>
<sequence>MTLNIDFTLSPTSEEIETIYQGLGQFNQKHVPEIDDQAFAFFIRDESGAVIGGLTGFIYITSIQIRFLWLSEALRNQGTGRQLIEQVENEAKQRNIPNIAVDTYTFQAPGFYELCGFDEIGRYKDYLTQGVDKIFYHKRVTNNG</sequence>
<dbReference type="Pfam" id="PF00583">
    <property type="entry name" value="Acetyltransf_1"/>
    <property type="match status" value="1"/>
</dbReference>